<organism evidence="1 2">
    <name type="scientific">Streptomyces lunalinharesii</name>
    <dbReference type="NCBI Taxonomy" id="333384"/>
    <lineage>
        <taxon>Bacteria</taxon>
        <taxon>Bacillati</taxon>
        <taxon>Actinomycetota</taxon>
        <taxon>Actinomycetes</taxon>
        <taxon>Kitasatosporales</taxon>
        <taxon>Streptomycetaceae</taxon>
        <taxon>Streptomyces</taxon>
    </lineage>
</organism>
<dbReference type="Proteomes" id="UP001500994">
    <property type="component" value="Unassembled WGS sequence"/>
</dbReference>
<reference evidence="1 2" key="1">
    <citation type="journal article" date="2019" name="Int. J. Syst. Evol. Microbiol.">
        <title>The Global Catalogue of Microorganisms (GCM) 10K type strain sequencing project: providing services to taxonomists for standard genome sequencing and annotation.</title>
        <authorList>
            <consortium name="The Broad Institute Genomics Platform"/>
            <consortium name="The Broad Institute Genome Sequencing Center for Infectious Disease"/>
            <person name="Wu L."/>
            <person name="Ma J."/>
        </authorList>
    </citation>
    <scope>NUCLEOTIDE SEQUENCE [LARGE SCALE GENOMIC DNA]</scope>
    <source>
        <strain evidence="1 2">JCM 16374</strain>
    </source>
</reference>
<sequence length="103" mass="10851">MGCVPRGWPRTLPRLTSGDPQTIGGTVAVEVKIGVQHAPREIVLESGQPAEEVERAVSDALTGKAELLSLVDDHGRRVLVAASRVAYVELGEPTARKVGFGAP</sequence>
<accession>A0ABN3RSZ9</accession>
<evidence type="ECO:0000313" key="1">
    <source>
        <dbReference type="EMBL" id="GAA2660018.1"/>
    </source>
</evidence>
<protein>
    <recommendedName>
        <fullName evidence="3">ATP-binding protein</fullName>
    </recommendedName>
</protein>
<keyword evidence="2" id="KW-1185">Reference proteome</keyword>
<gene>
    <name evidence="1" type="ORF">GCM10009864_28810</name>
</gene>
<proteinExistence type="predicted"/>
<evidence type="ECO:0008006" key="3">
    <source>
        <dbReference type="Google" id="ProtNLM"/>
    </source>
</evidence>
<name>A0ABN3RSZ9_9ACTN</name>
<dbReference type="InterPro" id="IPR021456">
    <property type="entry name" value="DUF3107"/>
</dbReference>
<comment type="caution">
    <text evidence="1">The sequence shown here is derived from an EMBL/GenBank/DDBJ whole genome shotgun (WGS) entry which is preliminary data.</text>
</comment>
<dbReference type="EMBL" id="BAAARK010000007">
    <property type="protein sequence ID" value="GAA2660018.1"/>
    <property type="molecule type" value="Genomic_DNA"/>
</dbReference>
<evidence type="ECO:0000313" key="2">
    <source>
        <dbReference type="Proteomes" id="UP001500994"/>
    </source>
</evidence>
<dbReference type="Pfam" id="PF11305">
    <property type="entry name" value="DUF3107"/>
    <property type="match status" value="1"/>
</dbReference>